<accession>A0A3M7RDN6</accession>
<gene>
    <name evidence="1" type="ORF">BpHYR1_020594</name>
</gene>
<keyword evidence="2" id="KW-1185">Reference proteome</keyword>
<dbReference type="EMBL" id="REGN01003666">
    <property type="protein sequence ID" value="RNA21405.1"/>
    <property type="molecule type" value="Genomic_DNA"/>
</dbReference>
<dbReference type="Proteomes" id="UP000276133">
    <property type="component" value="Unassembled WGS sequence"/>
</dbReference>
<sequence length="71" mass="8457">MMRFVTSVYKIKTLGKQDKRQKKRIKNSSVKFECNIHTQTQHSPFSIVKTSRFDVVNLFFKSKSTRQLYVI</sequence>
<evidence type="ECO:0000313" key="1">
    <source>
        <dbReference type="EMBL" id="RNA21405.1"/>
    </source>
</evidence>
<protein>
    <submittedName>
        <fullName evidence="1">Uncharacterized protein</fullName>
    </submittedName>
</protein>
<name>A0A3M7RDN6_BRAPC</name>
<organism evidence="1 2">
    <name type="scientific">Brachionus plicatilis</name>
    <name type="common">Marine rotifer</name>
    <name type="synonym">Brachionus muelleri</name>
    <dbReference type="NCBI Taxonomy" id="10195"/>
    <lineage>
        <taxon>Eukaryota</taxon>
        <taxon>Metazoa</taxon>
        <taxon>Spiralia</taxon>
        <taxon>Gnathifera</taxon>
        <taxon>Rotifera</taxon>
        <taxon>Eurotatoria</taxon>
        <taxon>Monogononta</taxon>
        <taxon>Pseudotrocha</taxon>
        <taxon>Ploima</taxon>
        <taxon>Brachionidae</taxon>
        <taxon>Brachionus</taxon>
    </lineage>
</organism>
<reference evidence="1 2" key="1">
    <citation type="journal article" date="2018" name="Sci. Rep.">
        <title>Genomic signatures of local adaptation to the degree of environmental predictability in rotifers.</title>
        <authorList>
            <person name="Franch-Gras L."/>
            <person name="Hahn C."/>
            <person name="Garcia-Roger E.M."/>
            <person name="Carmona M.J."/>
            <person name="Serra M."/>
            <person name="Gomez A."/>
        </authorList>
    </citation>
    <scope>NUCLEOTIDE SEQUENCE [LARGE SCALE GENOMIC DNA]</scope>
    <source>
        <strain evidence="1">HYR1</strain>
    </source>
</reference>
<proteinExistence type="predicted"/>
<dbReference type="AlphaFoldDB" id="A0A3M7RDN6"/>
<comment type="caution">
    <text evidence="1">The sequence shown here is derived from an EMBL/GenBank/DDBJ whole genome shotgun (WGS) entry which is preliminary data.</text>
</comment>
<evidence type="ECO:0000313" key="2">
    <source>
        <dbReference type="Proteomes" id="UP000276133"/>
    </source>
</evidence>